<evidence type="ECO:0000259" key="12">
    <source>
        <dbReference type="PROSITE" id="PS50262"/>
    </source>
</evidence>
<dbReference type="Pfam" id="PF00001">
    <property type="entry name" value="7tm_1"/>
    <property type="match status" value="1"/>
</dbReference>
<feature type="transmembrane region" description="Helical" evidence="11">
    <location>
        <begin position="34"/>
        <end position="57"/>
    </location>
</feature>
<feature type="compositionally biased region" description="Low complexity" evidence="10">
    <location>
        <begin position="343"/>
        <end position="354"/>
    </location>
</feature>
<reference evidence="14" key="1">
    <citation type="submission" date="2025-08" db="UniProtKB">
        <authorList>
            <consortium name="RefSeq"/>
        </authorList>
    </citation>
    <scope>IDENTIFICATION</scope>
</reference>
<keyword evidence="7 9" id="KW-0675">Receptor</keyword>
<gene>
    <name evidence="14" type="primary">LOC110985535</name>
</gene>
<evidence type="ECO:0000256" key="11">
    <source>
        <dbReference type="SAM" id="Phobius"/>
    </source>
</evidence>
<feature type="transmembrane region" description="Helical" evidence="11">
    <location>
        <begin position="265"/>
        <end position="282"/>
    </location>
</feature>
<evidence type="ECO:0000256" key="2">
    <source>
        <dbReference type="ARBA" id="ARBA00022475"/>
    </source>
</evidence>
<dbReference type="GO" id="GO:0005886">
    <property type="term" value="C:plasma membrane"/>
    <property type="evidence" value="ECO:0007669"/>
    <property type="project" value="UniProtKB-SubCell"/>
</dbReference>
<dbReference type="InterPro" id="IPR017452">
    <property type="entry name" value="GPCR_Rhodpsn_7TM"/>
</dbReference>
<dbReference type="OrthoDB" id="10039923at2759"/>
<keyword evidence="3 9" id="KW-0812">Transmembrane</keyword>
<proteinExistence type="inferred from homology"/>
<dbReference type="PROSITE" id="PS50262">
    <property type="entry name" value="G_PROTEIN_RECEP_F1_2"/>
    <property type="match status" value="1"/>
</dbReference>
<evidence type="ECO:0000256" key="6">
    <source>
        <dbReference type="ARBA" id="ARBA00023136"/>
    </source>
</evidence>
<keyword evidence="5 9" id="KW-0297">G-protein coupled receptor</keyword>
<dbReference type="PANTHER" id="PTHR24228:SF72">
    <property type="entry name" value="G-PROTEIN COUPLED RECEPTORS FAMILY 1 PROFILE DOMAIN-CONTAINING PROTEIN"/>
    <property type="match status" value="1"/>
</dbReference>
<dbReference type="KEGG" id="aplc:110985535"/>
<feature type="domain" description="G-protein coupled receptors family 1 profile" evidence="12">
    <location>
        <begin position="47"/>
        <end position="313"/>
    </location>
</feature>
<dbReference type="CDD" id="cd00637">
    <property type="entry name" value="7tm_classA_rhodopsin-like"/>
    <property type="match status" value="1"/>
</dbReference>
<comment type="subcellular location">
    <subcellularLocation>
        <location evidence="1">Cell membrane</location>
        <topology evidence="1">Multi-pass membrane protein</topology>
    </subcellularLocation>
</comment>
<evidence type="ECO:0000256" key="1">
    <source>
        <dbReference type="ARBA" id="ARBA00004651"/>
    </source>
</evidence>
<feature type="region of interest" description="Disordered" evidence="10">
    <location>
        <begin position="341"/>
        <end position="363"/>
    </location>
</feature>
<name>A0A8B7Z9G4_ACAPL</name>
<feature type="transmembrane region" description="Helical" evidence="11">
    <location>
        <begin position="196"/>
        <end position="221"/>
    </location>
</feature>
<dbReference type="InterPro" id="IPR000276">
    <property type="entry name" value="GPCR_Rhodpsn"/>
</dbReference>
<dbReference type="AlphaFoldDB" id="A0A8B7Z9G4"/>
<accession>A0A8B7Z9G4</accession>
<evidence type="ECO:0000256" key="9">
    <source>
        <dbReference type="RuleBase" id="RU000688"/>
    </source>
</evidence>
<dbReference type="PROSITE" id="PS00237">
    <property type="entry name" value="G_PROTEIN_RECEP_F1_1"/>
    <property type="match status" value="1"/>
</dbReference>
<dbReference type="GeneID" id="110985535"/>
<protein>
    <submittedName>
        <fullName evidence="14">Alpha-1D adrenergic receptor-like</fullName>
    </submittedName>
</protein>
<keyword evidence="13" id="KW-1185">Reference proteome</keyword>
<keyword evidence="2" id="KW-1003">Cell membrane</keyword>
<dbReference type="GO" id="GO:0004930">
    <property type="term" value="F:G protein-coupled receptor activity"/>
    <property type="evidence" value="ECO:0007669"/>
    <property type="project" value="UniProtKB-KW"/>
</dbReference>
<comment type="similarity">
    <text evidence="9">Belongs to the G-protein coupled receptor 1 family.</text>
</comment>
<dbReference type="SUPFAM" id="SSF81321">
    <property type="entry name" value="Family A G protein-coupled receptor-like"/>
    <property type="match status" value="1"/>
</dbReference>
<sequence length="363" mass="40768">MENTTSTDGTGWPTLSTQETFRAYRSYGERQLFAAMYITAAIMGVLGNTFVILAVVLSKRLRTVTNVFVVNLSVSDLISSIFLPWESVAILSLDGWPLPQAYWICVTTSAILHVSYGCSINNLALIAVNRWIGITKSGSTARRIYTRRNIACMVIFSWAFPLVIISIALLTDYGEHGYEPVYSACGWVKANPYTTLLAVIFSVCFFPIQLCVIICCYFSIYRYVLKTSRRMTAYDAPTVSGSIGGSNRAKQQSQWKRKIAVTKNLAYIVLAYVICQCPYFLAVTQQGYEWGMRLTMYSIAILYCNIWINPVIYATSHPHFKEAFSAMVGCKWQNISRSRAHSQRTVSTSTSTRQNGREVTPVE</sequence>
<organism evidence="13 14">
    <name type="scientific">Acanthaster planci</name>
    <name type="common">Crown-of-thorns starfish</name>
    <dbReference type="NCBI Taxonomy" id="133434"/>
    <lineage>
        <taxon>Eukaryota</taxon>
        <taxon>Metazoa</taxon>
        <taxon>Echinodermata</taxon>
        <taxon>Eleutherozoa</taxon>
        <taxon>Asterozoa</taxon>
        <taxon>Asteroidea</taxon>
        <taxon>Valvatacea</taxon>
        <taxon>Valvatida</taxon>
        <taxon>Acanthasteridae</taxon>
        <taxon>Acanthaster</taxon>
    </lineage>
</organism>
<feature type="transmembrane region" description="Helical" evidence="11">
    <location>
        <begin position="64"/>
        <end position="85"/>
    </location>
</feature>
<keyword evidence="8 9" id="KW-0807">Transducer</keyword>
<keyword evidence="6 11" id="KW-0472">Membrane</keyword>
<evidence type="ECO:0000256" key="3">
    <source>
        <dbReference type="ARBA" id="ARBA00022692"/>
    </source>
</evidence>
<evidence type="ECO:0000256" key="5">
    <source>
        <dbReference type="ARBA" id="ARBA00023040"/>
    </source>
</evidence>
<dbReference type="Proteomes" id="UP000694845">
    <property type="component" value="Unplaced"/>
</dbReference>
<evidence type="ECO:0000313" key="14">
    <source>
        <dbReference type="RefSeq" id="XP_022102308.1"/>
    </source>
</evidence>
<dbReference type="OMA" id="YSACGWV"/>
<dbReference type="PRINTS" id="PR00237">
    <property type="entry name" value="GPCRRHODOPSN"/>
</dbReference>
<dbReference type="PANTHER" id="PTHR24228">
    <property type="entry name" value="B2 BRADYKININ RECEPTOR/ANGIOTENSIN II RECEPTOR"/>
    <property type="match status" value="1"/>
</dbReference>
<dbReference type="RefSeq" id="XP_022102308.1">
    <property type="nucleotide sequence ID" value="XM_022246616.1"/>
</dbReference>
<keyword evidence="4 11" id="KW-1133">Transmembrane helix</keyword>
<dbReference type="Gene3D" id="1.20.1070.10">
    <property type="entry name" value="Rhodopsin 7-helix transmembrane proteins"/>
    <property type="match status" value="1"/>
</dbReference>
<evidence type="ECO:0000256" key="8">
    <source>
        <dbReference type="ARBA" id="ARBA00023224"/>
    </source>
</evidence>
<feature type="transmembrane region" description="Helical" evidence="11">
    <location>
        <begin position="101"/>
        <end position="128"/>
    </location>
</feature>
<evidence type="ECO:0000256" key="10">
    <source>
        <dbReference type="SAM" id="MobiDB-lite"/>
    </source>
</evidence>
<evidence type="ECO:0000313" key="13">
    <source>
        <dbReference type="Proteomes" id="UP000694845"/>
    </source>
</evidence>
<evidence type="ECO:0000256" key="7">
    <source>
        <dbReference type="ARBA" id="ARBA00023170"/>
    </source>
</evidence>
<feature type="transmembrane region" description="Helical" evidence="11">
    <location>
        <begin position="149"/>
        <end position="170"/>
    </location>
</feature>
<feature type="transmembrane region" description="Helical" evidence="11">
    <location>
        <begin position="294"/>
        <end position="314"/>
    </location>
</feature>
<evidence type="ECO:0000256" key="4">
    <source>
        <dbReference type="ARBA" id="ARBA00022989"/>
    </source>
</evidence>